<dbReference type="Gene3D" id="3.40.91.30">
    <property type="match status" value="1"/>
</dbReference>
<dbReference type="EC" id="5.6.2.4" evidence="7"/>
<dbReference type="GO" id="GO:0005694">
    <property type="term" value="C:chromosome"/>
    <property type="evidence" value="ECO:0007669"/>
    <property type="project" value="InterPro"/>
</dbReference>
<name>A0AAE4SBZ6_9EURY</name>
<dbReference type="GO" id="GO:0003916">
    <property type="term" value="F:DNA topoisomerase activity"/>
    <property type="evidence" value="ECO:0007669"/>
    <property type="project" value="InterPro"/>
</dbReference>
<evidence type="ECO:0000313" key="13">
    <source>
        <dbReference type="Proteomes" id="UP001283212"/>
    </source>
</evidence>
<organism evidence="12 13">
    <name type="scientific">Methanorbis rubei</name>
    <dbReference type="NCBI Taxonomy" id="3028300"/>
    <lineage>
        <taxon>Archaea</taxon>
        <taxon>Methanobacteriati</taxon>
        <taxon>Methanobacteriota</taxon>
        <taxon>Stenosarchaea group</taxon>
        <taxon>Methanomicrobia</taxon>
        <taxon>Methanomicrobiales</taxon>
        <taxon>Methanocorpusculaceae</taxon>
        <taxon>Methanorbis</taxon>
    </lineage>
</organism>
<feature type="binding site" evidence="9">
    <location>
        <begin position="162"/>
        <end position="169"/>
    </location>
    <ligand>
        <name>ATP</name>
        <dbReference type="ChEBI" id="CHEBI:30616"/>
    </ligand>
</feature>
<keyword evidence="5" id="KW-0413">Isomerase</keyword>
<dbReference type="PANTHER" id="PTHR11070:SF63">
    <property type="entry name" value="DNA HELICASE IV"/>
    <property type="match status" value="1"/>
</dbReference>
<keyword evidence="4 9" id="KW-0067">ATP-binding</keyword>
<sequence>MIFGELLIVLLILLLISCGCIWIVIHRKRKLSAERERLTKEIRQDVIYHEMHTSTADFYSQLDILKKNFIAHQDVLNLQNRFQNVCSYFDHLPKWYSFEKNEKTFLDTYSHLQSYVDDWNQEFIKKELDATKIFFDDIDGKSLDIQQRTVAVTDEDNILVIAGAGTGKTLTICGKVRYLIEKKQINPNEILLISYTNKATEELRNRVSRGMDVSIDAKTFHKLGLSLITTSKGYQPRVAEEYLLKSCIQQYFKSLGENPSQIATIMTYFGSYLNIPTEFKDCQNMSDVTAVCQNLQLETLRSKAESYIDKVQQEDRITHAFEKVKSFEELVIANYLFLHGIRYEYERPYPFSTDDPLKKTYQPDFYLPDYDLYLEHFGISADGSVPWLSPEKEREYKLGIDWKREIHKKHGTILLETYSYYQKDGILLEKLEELLCSHDIIFQTCDLTKMYTAWLEHKYMHGYFDFLNLIAEFITLYKSNGYTNNPSSTFRKDLSSNPYLRERERLFLDIVSPIFTRYQDQLKTDNLIDFADMINQAAAAVTSGHLTLPYRYIIVDEFQDISVGRFRLIQAIRDKTQAKVVCVGDDWQSIYRFAGSDIGLFTNFAKYFGYTATLKIEKTYRNSQELVNSAGKFVMTNPEQLKKDLRSASHHVHPIRIVSYQKSPAEALKDIVKDIVTKFGEEATIMVLGRTNSDIERDGLCIFGTGFSLKKIRTSDHNQVFVVSEKYPKLVVEFLTAHRSKGLEADNVIILNLENNILGFPNKIADDPILRLVLTQKDGYLYGEERRLFYVALTRTRNNVYLPVPEQNSKVSIFVNELLKQDTDNIIFCPKTTFSAEQQVFCPKCGSLMSLRHGKFGEFYGCSRYPECHGTRSKNTSQKK</sequence>
<dbReference type="SUPFAM" id="SSF52540">
    <property type="entry name" value="P-loop containing nucleoside triphosphate hydrolases"/>
    <property type="match status" value="1"/>
</dbReference>
<dbReference type="GO" id="GO:0000725">
    <property type="term" value="P:recombinational repair"/>
    <property type="evidence" value="ECO:0007669"/>
    <property type="project" value="TreeGrafter"/>
</dbReference>
<evidence type="ECO:0000256" key="10">
    <source>
        <dbReference type="SAM" id="Phobius"/>
    </source>
</evidence>
<dbReference type="PROSITE" id="PS51198">
    <property type="entry name" value="UVRD_HELICASE_ATP_BIND"/>
    <property type="match status" value="1"/>
</dbReference>
<dbReference type="GO" id="GO:0003677">
    <property type="term" value="F:DNA binding"/>
    <property type="evidence" value="ECO:0007669"/>
    <property type="project" value="InterPro"/>
</dbReference>
<evidence type="ECO:0000256" key="6">
    <source>
        <dbReference type="ARBA" id="ARBA00034617"/>
    </source>
</evidence>
<dbReference type="GO" id="GO:0016787">
    <property type="term" value="F:hydrolase activity"/>
    <property type="evidence" value="ECO:0007669"/>
    <property type="project" value="UniProtKB-UniRule"/>
</dbReference>
<dbReference type="PANTHER" id="PTHR11070">
    <property type="entry name" value="UVRD / RECB / PCRA DNA HELICASE FAMILY MEMBER"/>
    <property type="match status" value="1"/>
</dbReference>
<keyword evidence="2 9" id="KW-0378">Hydrolase</keyword>
<dbReference type="Gene3D" id="3.30.65.10">
    <property type="entry name" value="Bacterial Topoisomerase I, domain 1"/>
    <property type="match status" value="1"/>
</dbReference>
<dbReference type="SUPFAM" id="SSF57783">
    <property type="entry name" value="Zinc beta-ribbon"/>
    <property type="match status" value="1"/>
</dbReference>
<evidence type="ECO:0000256" key="3">
    <source>
        <dbReference type="ARBA" id="ARBA00022806"/>
    </source>
</evidence>
<proteinExistence type="predicted"/>
<keyword evidence="13" id="KW-1185">Reference proteome</keyword>
<evidence type="ECO:0000256" key="4">
    <source>
        <dbReference type="ARBA" id="ARBA00022840"/>
    </source>
</evidence>
<feature type="domain" description="UvrD-like helicase ATP-binding" evidence="11">
    <location>
        <begin position="141"/>
        <end position="623"/>
    </location>
</feature>
<keyword evidence="10" id="KW-1133">Transmembrane helix</keyword>
<comment type="caution">
    <text evidence="12">The sequence shown here is derived from an EMBL/GenBank/DDBJ whole genome shotgun (WGS) entry which is preliminary data.</text>
</comment>
<dbReference type="Pfam" id="PF01396">
    <property type="entry name" value="Zn_ribbon_Top1"/>
    <property type="match status" value="1"/>
</dbReference>
<dbReference type="Gene3D" id="3.40.50.300">
    <property type="entry name" value="P-loop containing nucleotide triphosphate hydrolases"/>
    <property type="match status" value="3"/>
</dbReference>
<dbReference type="EMBL" id="JAWDKB010000003">
    <property type="protein sequence ID" value="MDV0443539.1"/>
    <property type="molecule type" value="Genomic_DNA"/>
</dbReference>
<evidence type="ECO:0000256" key="8">
    <source>
        <dbReference type="ARBA" id="ARBA00048988"/>
    </source>
</evidence>
<dbReference type="Proteomes" id="UP001283212">
    <property type="component" value="Unassembled WGS sequence"/>
</dbReference>
<keyword evidence="10" id="KW-0472">Membrane</keyword>
<accession>A0AAE4SBZ6</accession>
<dbReference type="InterPro" id="IPR000212">
    <property type="entry name" value="DNA_helicase_UvrD/REP"/>
</dbReference>
<keyword evidence="10" id="KW-0812">Transmembrane</keyword>
<dbReference type="InterPro" id="IPR027417">
    <property type="entry name" value="P-loop_NTPase"/>
</dbReference>
<comment type="catalytic activity">
    <reaction evidence="6">
        <text>Couples ATP hydrolysis with the unwinding of duplex DNA by translocating in the 3'-5' direction.</text>
        <dbReference type="EC" id="5.6.2.4"/>
    </reaction>
</comment>
<dbReference type="GO" id="GO:0005524">
    <property type="term" value="F:ATP binding"/>
    <property type="evidence" value="ECO:0007669"/>
    <property type="project" value="UniProtKB-UniRule"/>
</dbReference>
<keyword evidence="1 9" id="KW-0547">Nucleotide-binding</keyword>
<evidence type="ECO:0000256" key="5">
    <source>
        <dbReference type="ARBA" id="ARBA00023235"/>
    </source>
</evidence>
<evidence type="ECO:0000256" key="7">
    <source>
        <dbReference type="ARBA" id="ARBA00034808"/>
    </source>
</evidence>
<dbReference type="Pfam" id="PF13361">
    <property type="entry name" value="UvrD_C"/>
    <property type="match status" value="1"/>
</dbReference>
<dbReference type="InterPro" id="IPR014017">
    <property type="entry name" value="DNA_helicase_UvrD-like_C"/>
</dbReference>
<dbReference type="InterPro" id="IPR013498">
    <property type="entry name" value="Topo_IA_Znf"/>
</dbReference>
<evidence type="ECO:0000256" key="9">
    <source>
        <dbReference type="PROSITE-ProRule" id="PRU00560"/>
    </source>
</evidence>
<dbReference type="Pfam" id="PF00580">
    <property type="entry name" value="UvrD-helicase"/>
    <property type="match status" value="1"/>
</dbReference>
<feature type="transmembrane region" description="Helical" evidence="10">
    <location>
        <begin position="6"/>
        <end position="25"/>
    </location>
</feature>
<evidence type="ECO:0000256" key="2">
    <source>
        <dbReference type="ARBA" id="ARBA00022801"/>
    </source>
</evidence>
<dbReference type="GO" id="GO:0006265">
    <property type="term" value="P:DNA topological change"/>
    <property type="evidence" value="ECO:0007669"/>
    <property type="project" value="InterPro"/>
</dbReference>
<evidence type="ECO:0000259" key="11">
    <source>
        <dbReference type="PROSITE" id="PS51198"/>
    </source>
</evidence>
<dbReference type="GO" id="GO:0005829">
    <property type="term" value="C:cytosol"/>
    <property type="evidence" value="ECO:0007669"/>
    <property type="project" value="TreeGrafter"/>
</dbReference>
<evidence type="ECO:0000256" key="1">
    <source>
        <dbReference type="ARBA" id="ARBA00022741"/>
    </source>
</evidence>
<reference evidence="12 13" key="1">
    <citation type="submission" date="2023-06" db="EMBL/GenBank/DDBJ databases">
        <title>Genome sequence of Methancorpusculaceae sp. Cs1.</title>
        <authorList>
            <person name="Protasov E."/>
            <person name="Platt K."/>
            <person name="Poehlein A."/>
            <person name="Daniel R."/>
            <person name="Brune A."/>
        </authorList>
    </citation>
    <scope>NUCLEOTIDE SEQUENCE [LARGE SCALE GENOMIC DNA]</scope>
    <source>
        <strain evidence="12 13">Cs1</strain>
    </source>
</reference>
<evidence type="ECO:0000313" key="12">
    <source>
        <dbReference type="EMBL" id="MDV0443539.1"/>
    </source>
</evidence>
<protein>
    <recommendedName>
        <fullName evidence="7">DNA 3'-5' helicase</fullName>
        <ecNumber evidence="7">5.6.2.4</ecNumber>
    </recommendedName>
</protein>
<comment type="catalytic activity">
    <reaction evidence="8">
        <text>ATP + H2O = ADP + phosphate + H(+)</text>
        <dbReference type="Rhea" id="RHEA:13065"/>
        <dbReference type="ChEBI" id="CHEBI:15377"/>
        <dbReference type="ChEBI" id="CHEBI:15378"/>
        <dbReference type="ChEBI" id="CHEBI:30616"/>
        <dbReference type="ChEBI" id="CHEBI:43474"/>
        <dbReference type="ChEBI" id="CHEBI:456216"/>
        <dbReference type="EC" id="5.6.2.4"/>
    </reaction>
</comment>
<dbReference type="InterPro" id="IPR014016">
    <property type="entry name" value="UvrD-like_ATP-bd"/>
</dbReference>
<gene>
    <name evidence="12" type="primary">rep</name>
    <name evidence="12" type="ORF">McpCs1_09170</name>
</gene>
<dbReference type="AlphaFoldDB" id="A0AAE4SBZ6"/>
<keyword evidence="3 9" id="KW-0347">Helicase</keyword>
<dbReference type="GO" id="GO:0043138">
    <property type="term" value="F:3'-5' DNA helicase activity"/>
    <property type="evidence" value="ECO:0007669"/>
    <property type="project" value="UniProtKB-EC"/>
</dbReference>